<evidence type="ECO:0000259" key="1">
    <source>
        <dbReference type="SMART" id="SM00849"/>
    </source>
</evidence>
<dbReference type="Pfam" id="PF00753">
    <property type="entry name" value="Lactamase_B"/>
    <property type="match status" value="1"/>
</dbReference>
<dbReference type="EMBL" id="AP018929">
    <property type="protein sequence ID" value="BBG22946.1"/>
    <property type="molecule type" value="Genomic_DNA"/>
</dbReference>
<sequence length="252" mass="27731">MHAIPSGPPEYPEIMTTYVICGEKTAIIDPGPSNSVVDLGFVDTASYVILTHLHIDHVGLVKETMERYKEAKIVMKSGYRKYLTTDEGVRRLNESAREVLGDLVDVYGEVEKTRDDVIEVEDGDTVDLGGKKISVIYTPGHAKHHISLFYEGMLFAGDSAGAVLNGVMMPTTPPPIDLEGYKESIKKQISLSPFSVGLSHGGIVDGKFLEEYLNLVNKGEFNVTEEDLDIGGEKGEMLKKHFRINMKGLKGE</sequence>
<dbReference type="STRING" id="1294262.GCA_001316085_02375"/>
<dbReference type="SMART" id="SM00849">
    <property type="entry name" value="Lactamase_B"/>
    <property type="match status" value="1"/>
</dbReference>
<name>A0A510DZP3_9CREN</name>
<reference evidence="3 4" key="2">
    <citation type="journal article" date="2020" name="Int. J. Syst. Evol. Microbiol.">
        <title>Sulfuracidifex tepidarius gen. nov., sp. nov. and transfer of Sulfolobus metallicus Huber and Stetter 1992 to the genus Sulfuracidifex as Sulfuracidifex metallicus comb. nov.</title>
        <authorList>
            <person name="Itoh T."/>
            <person name="Miura T."/>
            <person name="Sakai H.D."/>
            <person name="Kato S."/>
            <person name="Ohkuma M."/>
            <person name="Takashina T."/>
        </authorList>
    </citation>
    <scope>NUCLEOTIDE SEQUENCE</scope>
    <source>
        <strain evidence="2 4">IC-006</strain>
        <strain evidence="3">IC-007</strain>
    </source>
</reference>
<dbReference type="AlphaFoldDB" id="A0A510DZP3"/>
<proteinExistence type="predicted"/>
<dbReference type="CDD" id="cd07726">
    <property type="entry name" value="ST1585-like_MBL-fold"/>
    <property type="match status" value="1"/>
</dbReference>
<dbReference type="InterPro" id="IPR037482">
    <property type="entry name" value="ST1585_MBL-fold"/>
</dbReference>
<evidence type="ECO:0000313" key="2">
    <source>
        <dbReference type="EMBL" id="BBG22946.1"/>
    </source>
</evidence>
<dbReference type="Proteomes" id="UP000322983">
    <property type="component" value="Chromosome"/>
</dbReference>
<dbReference type="SUPFAM" id="SSF56281">
    <property type="entry name" value="Metallo-hydrolase/oxidoreductase"/>
    <property type="match status" value="1"/>
</dbReference>
<dbReference type="InterPro" id="IPR001279">
    <property type="entry name" value="Metallo-B-lactamas"/>
</dbReference>
<accession>A0A510DRZ1</accession>
<dbReference type="EMBL" id="AP018930">
    <property type="protein sequence ID" value="BBG25706.1"/>
    <property type="molecule type" value="Genomic_DNA"/>
</dbReference>
<gene>
    <name evidence="2" type="ORF">IC006_0230</name>
    <name evidence="3" type="ORF">IC007_0211</name>
</gene>
<reference evidence="5" key="1">
    <citation type="submission" date="2018-09" db="EMBL/GenBank/DDBJ databases">
        <title>Complete Genome Sequencing of Sulfolobus sp. JCM 16834.</title>
        <authorList>
            <person name="Kato S."/>
            <person name="Itoh T."/>
            <person name="Ohkuma M."/>
        </authorList>
    </citation>
    <scope>NUCLEOTIDE SEQUENCE [LARGE SCALE GENOMIC DNA]</scope>
    <source>
        <strain evidence="5">IC-007</strain>
    </source>
</reference>
<dbReference type="Proteomes" id="UP000325030">
    <property type="component" value="Chromosome"/>
</dbReference>
<organism evidence="3 5">
    <name type="scientific">Sulfuracidifex tepidarius</name>
    <dbReference type="NCBI Taxonomy" id="1294262"/>
    <lineage>
        <taxon>Archaea</taxon>
        <taxon>Thermoproteota</taxon>
        <taxon>Thermoprotei</taxon>
        <taxon>Sulfolobales</taxon>
        <taxon>Sulfolobaceae</taxon>
        <taxon>Sulfuracidifex</taxon>
    </lineage>
</organism>
<evidence type="ECO:0000313" key="4">
    <source>
        <dbReference type="Proteomes" id="UP000322983"/>
    </source>
</evidence>
<protein>
    <submittedName>
        <fullName evidence="3">Metallo-beta-lactamase fold-containing protein</fullName>
    </submittedName>
</protein>
<keyword evidence="4" id="KW-1185">Reference proteome</keyword>
<dbReference type="InterPro" id="IPR050855">
    <property type="entry name" value="NDM-1-like"/>
</dbReference>
<dbReference type="PANTHER" id="PTHR42951">
    <property type="entry name" value="METALLO-BETA-LACTAMASE DOMAIN-CONTAINING"/>
    <property type="match status" value="1"/>
</dbReference>
<feature type="domain" description="Metallo-beta-lactamase" evidence="1">
    <location>
        <begin position="14"/>
        <end position="200"/>
    </location>
</feature>
<evidence type="ECO:0000313" key="3">
    <source>
        <dbReference type="EMBL" id="BBG25706.1"/>
    </source>
</evidence>
<dbReference type="Gene3D" id="3.60.15.10">
    <property type="entry name" value="Ribonuclease Z/Hydroxyacylglutathione hydrolase-like"/>
    <property type="match status" value="1"/>
</dbReference>
<dbReference type="KEGG" id="step:IC006_0230"/>
<dbReference type="InterPro" id="IPR036866">
    <property type="entry name" value="RibonucZ/Hydroxyglut_hydro"/>
</dbReference>
<dbReference type="PANTHER" id="PTHR42951:SF4">
    <property type="entry name" value="ACYL-COENZYME A THIOESTERASE MBLAC2"/>
    <property type="match status" value="1"/>
</dbReference>
<accession>A0A510DZP3</accession>
<evidence type="ECO:0000313" key="5">
    <source>
        <dbReference type="Proteomes" id="UP000325030"/>
    </source>
</evidence>